<proteinExistence type="predicted"/>
<keyword evidence="1" id="KW-0808">Transferase</keyword>
<dbReference type="Proteomes" id="UP000182466">
    <property type="component" value="Unassembled WGS sequence"/>
</dbReference>
<sequence>MPAALTPLPVSTRSEGPTARWGIVATVKAPIDQVLGFAAHHIELGAHRLYLYLDTPDPTTFGFLKAHPKVRVFTCDAAHWEKMGKQRPKKHQVRQCLNATHGYHRPPEVDWLAHIDVDEFLWPQAPLGTLLSALPPGCHCARVRPIEALDGTGAAFKGFIPAGPDRDTIVRRLYPEFGAFVKGGFLSHTAGKLFVRTGLSGITMRIHKVLQGERMNPGEQDLSQVELCHCHTRGWAHWIGAYRYRLEHGSYRAGLAPNRSPETGGLSLHDLLSNIEREQGEAGLRRIYDELCADTPDHRNRLRTEGLLRLHDLDLATKCRKQFPQFDPSGGNPATTA</sequence>
<dbReference type="AlphaFoldDB" id="A0A1I6ZKP8"/>
<name>A0A1I6ZKP8_9RHOB</name>
<dbReference type="eggNOG" id="ENOG502Z8VQ">
    <property type="taxonomic scope" value="Bacteria"/>
</dbReference>
<evidence type="ECO:0000313" key="2">
    <source>
        <dbReference type="Proteomes" id="UP000182466"/>
    </source>
</evidence>
<keyword evidence="2" id="KW-1185">Reference proteome</keyword>
<organism evidence="1 2">
    <name type="scientific">Sedimentitalea nanhaiensis</name>
    <dbReference type="NCBI Taxonomy" id="999627"/>
    <lineage>
        <taxon>Bacteria</taxon>
        <taxon>Pseudomonadati</taxon>
        <taxon>Pseudomonadota</taxon>
        <taxon>Alphaproteobacteria</taxon>
        <taxon>Rhodobacterales</taxon>
        <taxon>Paracoccaceae</taxon>
        <taxon>Sedimentitalea</taxon>
    </lineage>
</organism>
<reference evidence="1 2" key="1">
    <citation type="submission" date="2016-10" db="EMBL/GenBank/DDBJ databases">
        <authorList>
            <person name="de Groot N.N."/>
        </authorList>
    </citation>
    <scope>NUCLEOTIDE SEQUENCE [LARGE SCALE GENOMIC DNA]</scope>
    <source>
        <strain evidence="1 2">CGMCC 1.10959</strain>
    </source>
</reference>
<dbReference type="EMBL" id="FPAW01000004">
    <property type="protein sequence ID" value="SFT63249.1"/>
    <property type="molecule type" value="Genomic_DNA"/>
</dbReference>
<dbReference type="RefSeq" id="WP_254774018.1">
    <property type="nucleotide sequence ID" value="NZ_FPAW01000004.1"/>
</dbReference>
<accession>A0A1I6ZKP8</accession>
<dbReference type="Pfam" id="PF13704">
    <property type="entry name" value="Glyco_tranf_2_4"/>
    <property type="match status" value="1"/>
</dbReference>
<dbReference type="GO" id="GO:0016740">
    <property type="term" value="F:transferase activity"/>
    <property type="evidence" value="ECO:0007669"/>
    <property type="project" value="UniProtKB-KW"/>
</dbReference>
<gene>
    <name evidence="1" type="ORF">SAMN05216236_104172</name>
</gene>
<dbReference type="STRING" id="999627.SAMN05216236_104172"/>
<evidence type="ECO:0000313" key="1">
    <source>
        <dbReference type="EMBL" id="SFT63249.1"/>
    </source>
</evidence>
<protein>
    <submittedName>
        <fullName evidence="1">Glycosyl transferase family 2</fullName>
    </submittedName>
</protein>